<evidence type="ECO:0000313" key="6">
    <source>
        <dbReference type="Proteomes" id="UP001363151"/>
    </source>
</evidence>
<evidence type="ECO:0000256" key="1">
    <source>
        <dbReference type="ARBA" id="ARBA00008834"/>
    </source>
</evidence>
<sequence length="449" mass="47244">MLLLLATAAVTSAKETISVASYGARAAVTTATKPETSYGARAAVTTAKETISVASYGARCDGATEDTAAFEAALAHAGAHAHTTILVPGGARCLIAPINLTSHTTLRIAANATVAGVADAARWPLIPGAPSYGQGRDHPGPRYTSLVHGEHVEDVTIQGEGPTSVLDGNGQYWWDQVHSMTVTRGHLIEFMYSKDIRIYDLSMRDSPFWNNHFYDSERVHVRNVHISAKDNSPNTDGWDPDSARDVLVEHSTYVGGDDCVAIKSGWDCFGVAYGKPSRNITIRDVNCTGSKAGIAIGSEMSGGVEDVLVQRVNILGKANGIAHVKTGPTRGGYVRNVRFEDMTADGAALEDAILVDGHYKSPNPSCPASWNATLPATANVSFVRIDARDAACSQHAVRLTGQDGAPIAGVYLEDVHVGTGDWECAAVSGAAKIGTVQPWPPCGAIAPVS</sequence>
<dbReference type="InterPro" id="IPR006626">
    <property type="entry name" value="PbH1"/>
</dbReference>
<dbReference type="InterPro" id="IPR000743">
    <property type="entry name" value="Glyco_hydro_28"/>
</dbReference>
<dbReference type="PANTHER" id="PTHR31339:SF9">
    <property type="entry name" value="PLASMIN AND FIBRONECTIN-BINDING PROTEIN A"/>
    <property type="match status" value="1"/>
</dbReference>
<reference evidence="5 6" key="1">
    <citation type="submission" date="2024-03" db="EMBL/GenBank/DDBJ databases">
        <title>Aureococcus anophagefferens CCMP1851 and Kratosvirus quantuckense: Draft genome of a second virus-susceptible host strain in the model system.</title>
        <authorList>
            <person name="Chase E."/>
            <person name="Truchon A.R."/>
            <person name="Schepens W."/>
            <person name="Wilhelm S.W."/>
        </authorList>
    </citation>
    <scope>NUCLEOTIDE SEQUENCE [LARGE SCALE GENOMIC DNA]</scope>
    <source>
        <strain evidence="5 6">CCMP1851</strain>
    </source>
</reference>
<dbReference type="Pfam" id="PF00295">
    <property type="entry name" value="Glyco_hydro_28"/>
    <property type="match status" value="1"/>
</dbReference>
<dbReference type="InterPro" id="IPR051801">
    <property type="entry name" value="GH28_Enzymes"/>
</dbReference>
<dbReference type="SUPFAM" id="SSF51126">
    <property type="entry name" value="Pectin lyase-like"/>
    <property type="match status" value="1"/>
</dbReference>
<keyword evidence="6" id="KW-1185">Reference proteome</keyword>
<dbReference type="SMART" id="SM00710">
    <property type="entry name" value="PbH1"/>
    <property type="match status" value="4"/>
</dbReference>
<accession>A0ABR1GC70</accession>
<keyword evidence="2 4" id="KW-0378">Hydrolase</keyword>
<gene>
    <name evidence="5" type="ORF">SO694_000011051</name>
</gene>
<dbReference type="PANTHER" id="PTHR31339">
    <property type="entry name" value="PECTIN LYASE-RELATED"/>
    <property type="match status" value="1"/>
</dbReference>
<evidence type="ECO:0000313" key="5">
    <source>
        <dbReference type="EMBL" id="KAK7253510.1"/>
    </source>
</evidence>
<evidence type="ECO:0000256" key="2">
    <source>
        <dbReference type="ARBA" id="ARBA00022801"/>
    </source>
</evidence>
<protein>
    <submittedName>
        <fullName evidence="5">Glycosyl hydrolase family 28-like protein</fullName>
    </submittedName>
</protein>
<comment type="caution">
    <text evidence="5">The sequence shown here is derived from an EMBL/GenBank/DDBJ whole genome shotgun (WGS) entry which is preliminary data.</text>
</comment>
<dbReference type="Proteomes" id="UP001363151">
    <property type="component" value="Unassembled WGS sequence"/>
</dbReference>
<name>A0ABR1GC70_AURAN</name>
<comment type="similarity">
    <text evidence="1 4">Belongs to the glycosyl hydrolase 28 family.</text>
</comment>
<dbReference type="Gene3D" id="2.160.20.10">
    <property type="entry name" value="Single-stranded right-handed beta-helix, Pectin lyase-like"/>
    <property type="match status" value="1"/>
</dbReference>
<dbReference type="InterPro" id="IPR011050">
    <property type="entry name" value="Pectin_lyase_fold/virulence"/>
</dbReference>
<dbReference type="EMBL" id="JBBJCI010000035">
    <property type="protein sequence ID" value="KAK7253510.1"/>
    <property type="molecule type" value="Genomic_DNA"/>
</dbReference>
<proteinExistence type="inferred from homology"/>
<evidence type="ECO:0000256" key="4">
    <source>
        <dbReference type="RuleBase" id="RU361169"/>
    </source>
</evidence>
<keyword evidence="3 4" id="KW-0326">Glycosidase</keyword>
<evidence type="ECO:0000256" key="3">
    <source>
        <dbReference type="ARBA" id="ARBA00023295"/>
    </source>
</evidence>
<dbReference type="InterPro" id="IPR012334">
    <property type="entry name" value="Pectin_lyas_fold"/>
</dbReference>
<organism evidence="5 6">
    <name type="scientific">Aureococcus anophagefferens</name>
    <name type="common">Harmful bloom alga</name>
    <dbReference type="NCBI Taxonomy" id="44056"/>
    <lineage>
        <taxon>Eukaryota</taxon>
        <taxon>Sar</taxon>
        <taxon>Stramenopiles</taxon>
        <taxon>Ochrophyta</taxon>
        <taxon>Pelagophyceae</taxon>
        <taxon>Pelagomonadales</taxon>
        <taxon>Pelagomonadaceae</taxon>
        <taxon>Aureococcus</taxon>
    </lineage>
</organism>